<protein>
    <submittedName>
        <fullName evidence="1">Unplaced genomic scaffold scaffold_317, whole genome shotgun sequence</fullName>
    </submittedName>
</protein>
<sequence length="75" mass="8568">MMTKPVSFLHFGEIRPYVHQNATLILTWVTQAPLPAQPNMYIYTSCKGHSTAFSQRALATMVYFVRAVQKTHVLK</sequence>
<dbReference type="AlphaFoldDB" id="A0A0C9YSR3"/>
<dbReference type="Proteomes" id="UP000054018">
    <property type="component" value="Unassembled WGS sequence"/>
</dbReference>
<reference evidence="2" key="2">
    <citation type="submission" date="2015-01" db="EMBL/GenBank/DDBJ databases">
        <title>Evolutionary Origins and Diversification of the Mycorrhizal Mutualists.</title>
        <authorList>
            <consortium name="DOE Joint Genome Institute"/>
            <consortium name="Mycorrhizal Genomics Consortium"/>
            <person name="Kohler A."/>
            <person name="Kuo A."/>
            <person name="Nagy L.G."/>
            <person name="Floudas D."/>
            <person name="Copeland A."/>
            <person name="Barry K.W."/>
            <person name="Cichocki N."/>
            <person name="Veneault-Fourrey C."/>
            <person name="LaButti K."/>
            <person name="Lindquist E.A."/>
            <person name="Lipzen A."/>
            <person name="Lundell T."/>
            <person name="Morin E."/>
            <person name="Murat C."/>
            <person name="Riley R."/>
            <person name="Ohm R."/>
            <person name="Sun H."/>
            <person name="Tunlid A."/>
            <person name="Henrissat B."/>
            <person name="Grigoriev I.V."/>
            <person name="Hibbett D.S."/>
            <person name="Martin F."/>
        </authorList>
    </citation>
    <scope>NUCLEOTIDE SEQUENCE [LARGE SCALE GENOMIC DNA]</scope>
    <source>
        <strain evidence="2">441</strain>
    </source>
</reference>
<dbReference type="EMBL" id="KN834001">
    <property type="protein sequence ID" value="KIK13367.1"/>
    <property type="molecule type" value="Genomic_DNA"/>
</dbReference>
<name>A0A0C9YSR3_9AGAM</name>
<dbReference type="HOGENOM" id="CLU_2672001_0_0_1"/>
<gene>
    <name evidence="1" type="ORF">PISMIDRAFT_405552</name>
</gene>
<evidence type="ECO:0000313" key="1">
    <source>
        <dbReference type="EMBL" id="KIK13367.1"/>
    </source>
</evidence>
<proteinExistence type="predicted"/>
<accession>A0A0C9YSR3</accession>
<reference evidence="1 2" key="1">
    <citation type="submission" date="2014-04" db="EMBL/GenBank/DDBJ databases">
        <authorList>
            <consortium name="DOE Joint Genome Institute"/>
            <person name="Kuo A."/>
            <person name="Kohler A."/>
            <person name="Costa M.D."/>
            <person name="Nagy L.G."/>
            <person name="Floudas D."/>
            <person name="Copeland A."/>
            <person name="Barry K.W."/>
            <person name="Cichocki N."/>
            <person name="Veneault-Fourrey C."/>
            <person name="LaButti K."/>
            <person name="Lindquist E.A."/>
            <person name="Lipzen A."/>
            <person name="Lundell T."/>
            <person name="Morin E."/>
            <person name="Murat C."/>
            <person name="Sun H."/>
            <person name="Tunlid A."/>
            <person name="Henrissat B."/>
            <person name="Grigoriev I.V."/>
            <person name="Hibbett D.S."/>
            <person name="Martin F."/>
            <person name="Nordberg H.P."/>
            <person name="Cantor M.N."/>
            <person name="Hua S.X."/>
        </authorList>
    </citation>
    <scope>NUCLEOTIDE SEQUENCE [LARGE SCALE GENOMIC DNA]</scope>
    <source>
        <strain evidence="1 2">441</strain>
    </source>
</reference>
<evidence type="ECO:0000313" key="2">
    <source>
        <dbReference type="Proteomes" id="UP000054018"/>
    </source>
</evidence>
<keyword evidence="2" id="KW-1185">Reference proteome</keyword>
<organism evidence="1 2">
    <name type="scientific">Pisolithus microcarpus 441</name>
    <dbReference type="NCBI Taxonomy" id="765257"/>
    <lineage>
        <taxon>Eukaryota</taxon>
        <taxon>Fungi</taxon>
        <taxon>Dikarya</taxon>
        <taxon>Basidiomycota</taxon>
        <taxon>Agaricomycotina</taxon>
        <taxon>Agaricomycetes</taxon>
        <taxon>Agaricomycetidae</taxon>
        <taxon>Boletales</taxon>
        <taxon>Sclerodermatineae</taxon>
        <taxon>Pisolithaceae</taxon>
        <taxon>Pisolithus</taxon>
    </lineage>
</organism>